<dbReference type="PROSITE" id="PS51128">
    <property type="entry name" value="ZF_DKSA_2"/>
    <property type="match status" value="1"/>
</dbReference>
<protein>
    <submittedName>
        <fullName evidence="7">TraR/DksA C4-type zinc finger protein</fullName>
    </submittedName>
</protein>
<evidence type="ECO:0000313" key="7">
    <source>
        <dbReference type="EMBL" id="MFC3151655.1"/>
    </source>
</evidence>
<dbReference type="Proteomes" id="UP001595476">
    <property type="component" value="Unassembled WGS sequence"/>
</dbReference>
<dbReference type="Gene3D" id="1.20.120.910">
    <property type="entry name" value="DksA, coiled-coil domain"/>
    <property type="match status" value="1"/>
</dbReference>
<name>A0ABV7HHR1_9GAMM</name>
<keyword evidence="8" id="KW-1185">Reference proteome</keyword>
<dbReference type="SUPFAM" id="SSF109635">
    <property type="entry name" value="DnaK suppressor protein DksA, alpha-hairpin domain"/>
    <property type="match status" value="1"/>
</dbReference>
<evidence type="ECO:0000313" key="8">
    <source>
        <dbReference type="Proteomes" id="UP001595476"/>
    </source>
</evidence>
<keyword evidence="2" id="KW-0863">Zinc-finger</keyword>
<evidence type="ECO:0000256" key="2">
    <source>
        <dbReference type="ARBA" id="ARBA00022771"/>
    </source>
</evidence>
<feature type="zinc finger region" description="dksA C4-type" evidence="4">
    <location>
        <begin position="106"/>
        <end position="130"/>
    </location>
</feature>
<feature type="domain" description="DnaK suppressor protein DksA N-terminal" evidence="6">
    <location>
        <begin position="29"/>
        <end position="98"/>
    </location>
</feature>
<dbReference type="PANTHER" id="PTHR33823:SF2">
    <property type="entry name" value="RNA POLYMERASE-BINDING TRANSCRIPTION FACTOR DKSA"/>
    <property type="match status" value="1"/>
</dbReference>
<comment type="caution">
    <text evidence="7">The sequence shown here is derived from an EMBL/GenBank/DDBJ whole genome shotgun (WGS) entry which is preliminary data.</text>
</comment>
<keyword evidence="1" id="KW-0479">Metal-binding</keyword>
<dbReference type="RefSeq" id="WP_386720825.1">
    <property type="nucleotide sequence ID" value="NZ_JBHRSZ010000004.1"/>
</dbReference>
<sequence length="143" mass="16583">MDNKELKPNMLTLDQIKAAPDEDYMNDDQLAFFRNLLIELHESTRVHIQQAKDQMSSPADLSDESDRATWEEQCALSLRIVEREQKLLPKIQQALERIRLGEYGYCLESGEPIGILRLLARPTAEYCAEVKAIREIKEHAYKH</sequence>
<evidence type="ECO:0000256" key="4">
    <source>
        <dbReference type="PROSITE-ProRule" id="PRU00510"/>
    </source>
</evidence>
<dbReference type="Pfam" id="PF21157">
    <property type="entry name" value="DksA_N"/>
    <property type="match status" value="1"/>
</dbReference>
<dbReference type="InterPro" id="IPR048489">
    <property type="entry name" value="DksA_N"/>
</dbReference>
<evidence type="ECO:0000259" key="6">
    <source>
        <dbReference type="Pfam" id="PF21157"/>
    </source>
</evidence>
<dbReference type="InterPro" id="IPR037187">
    <property type="entry name" value="DnaK_N"/>
</dbReference>
<dbReference type="InterPro" id="IPR000962">
    <property type="entry name" value="Znf_DskA_TraR"/>
</dbReference>
<dbReference type="PANTHER" id="PTHR33823">
    <property type="entry name" value="RNA POLYMERASE-BINDING TRANSCRIPTION FACTOR DKSA-RELATED"/>
    <property type="match status" value="1"/>
</dbReference>
<reference evidence="8" key="1">
    <citation type="journal article" date="2019" name="Int. J. Syst. Evol. Microbiol.">
        <title>The Global Catalogue of Microorganisms (GCM) 10K type strain sequencing project: providing services to taxonomists for standard genome sequencing and annotation.</title>
        <authorList>
            <consortium name="The Broad Institute Genomics Platform"/>
            <consortium name="The Broad Institute Genome Sequencing Center for Infectious Disease"/>
            <person name="Wu L."/>
            <person name="Ma J."/>
        </authorList>
    </citation>
    <scope>NUCLEOTIDE SEQUENCE [LARGE SCALE GENOMIC DNA]</scope>
    <source>
        <strain evidence="8">KCTC 52438</strain>
    </source>
</reference>
<evidence type="ECO:0000259" key="5">
    <source>
        <dbReference type="Pfam" id="PF01258"/>
    </source>
</evidence>
<dbReference type="Pfam" id="PF01258">
    <property type="entry name" value="zf-dskA_traR"/>
    <property type="match status" value="1"/>
</dbReference>
<organism evidence="7 8">
    <name type="scientific">Litoribrevibacter euphylliae</name>
    <dbReference type="NCBI Taxonomy" id="1834034"/>
    <lineage>
        <taxon>Bacteria</taxon>
        <taxon>Pseudomonadati</taxon>
        <taxon>Pseudomonadota</taxon>
        <taxon>Gammaproteobacteria</taxon>
        <taxon>Oceanospirillales</taxon>
        <taxon>Oceanospirillaceae</taxon>
        <taxon>Litoribrevibacter</taxon>
    </lineage>
</organism>
<dbReference type="SUPFAM" id="SSF57716">
    <property type="entry name" value="Glucocorticoid receptor-like (DNA-binding domain)"/>
    <property type="match status" value="1"/>
</dbReference>
<evidence type="ECO:0000256" key="1">
    <source>
        <dbReference type="ARBA" id="ARBA00022723"/>
    </source>
</evidence>
<feature type="domain" description="Zinc finger DksA/TraR C4-type" evidence="5">
    <location>
        <begin position="101"/>
        <end position="133"/>
    </location>
</feature>
<dbReference type="EMBL" id="JBHRSZ010000004">
    <property type="protein sequence ID" value="MFC3151655.1"/>
    <property type="molecule type" value="Genomic_DNA"/>
</dbReference>
<keyword evidence="3" id="KW-0862">Zinc</keyword>
<gene>
    <name evidence="7" type="ORF">ACFOEK_11515</name>
</gene>
<accession>A0ABV7HHR1</accession>
<evidence type="ECO:0000256" key="3">
    <source>
        <dbReference type="ARBA" id="ARBA00022833"/>
    </source>
</evidence>
<proteinExistence type="predicted"/>